<dbReference type="Gene3D" id="1.10.10.60">
    <property type="entry name" value="Homeodomain-like"/>
    <property type="match status" value="1"/>
</dbReference>
<dbReference type="InterPro" id="IPR001647">
    <property type="entry name" value="HTH_TetR"/>
</dbReference>
<feature type="DNA-binding region" description="H-T-H motif" evidence="2">
    <location>
        <begin position="44"/>
        <end position="63"/>
    </location>
</feature>
<dbReference type="InterPro" id="IPR041678">
    <property type="entry name" value="TetR_C_16"/>
</dbReference>
<dbReference type="Pfam" id="PF00440">
    <property type="entry name" value="TetR_N"/>
    <property type="match status" value="1"/>
</dbReference>
<proteinExistence type="predicted"/>
<evidence type="ECO:0000256" key="3">
    <source>
        <dbReference type="SAM" id="MobiDB-lite"/>
    </source>
</evidence>
<dbReference type="PROSITE" id="PS50977">
    <property type="entry name" value="HTH_TETR_2"/>
    <property type="match status" value="1"/>
</dbReference>
<feature type="region of interest" description="Disordered" evidence="3">
    <location>
        <begin position="1"/>
        <end position="23"/>
    </location>
</feature>
<accession>A0A8J3JV41</accession>
<dbReference type="Proteomes" id="UP000601223">
    <property type="component" value="Unassembled WGS sequence"/>
</dbReference>
<dbReference type="SUPFAM" id="SSF46689">
    <property type="entry name" value="Homeodomain-like"/>
    <property type="match status" value="1"/>
</dbReference>
<sequence length="203" mass="21701">MSEQRGEGPAPKQTGRRPGPVSSYQAVLAAARREFGTHGYQGTTTRGIATAAGVDTALIHHFFLTKDGLFEAAVGQAFRCDDLPAQIDGDRAQLGERLVAAFLRHWAQPEVNDCLRGVLRSVHTSALAADAVRDLLGEGVLAPVIRQLGVASVERRAALVGAQLVGLATVRYVYRLEPVASLDPQQAAVLLGEVFQRLLVGRL</sequence>
<dbReference type="Pfam" id="PF17920">
    <property type="entry name" value="TetR_C_16"/>
    <property type="match status" value="1"/>
</dbReference>
<dbReference type="InterPro" id="IPR036271">
    <property type="entry name" value="Tet_transcr_reg_TetR-rel_C_sf"/>
</dbReference>
<keyword evidence="6" id="KW-1185">Reference proteome</keyword>
<organism evidence="5 6">
    <name type="scientific">Catellatospora bangladeshensis</name>
    <dbReference type="NCBI Taxonomy" id="310355"/>
    <lineage>
        <taxon>Bacteria</taxon>
        <taxon>Bacillati</taxon>
        <taxon>Actinomycetota</taxon>
        <taxon>Actinomycetes</taxon>
        <taxon>Micromonosporales</taxon>
        <taxon>Micromonosporaceae</taxon>
        <taxon>Catellatospora</taxon>
    </lineage>
</organism>
<dbReference type="PANTHER" id="PTHR30055">
    <property type="entry name" value="HTH-TYPE TRANSCRIPTIONAL REGULATOR RUTR"/>
    <property type="match status" value="1"/>
</dbReference>
<dbReference type="GO" id="GO:0003700">
    <property type="term" value="F:DNA-binding transcription factor activity"/>
    <property type="evidence" value="ECO:0007669"/>
    <property type="project" value="TreeGrafter"/>
</dbReference>
<name>A0A8J3JV41_9ACTN</name>
<dbReference type="InterPro" id="IPR050109">
    <property type="entry name" value="HTH-type_TetR-like_transc_reg"/>
</dbReference>
<evidence type="ECO:0000313" key="5">
    <source>
        <dbReference type="EMBL" id="GIF83679.1"/>
    </source>
</evidence>
<dbReference type="Gene3D" id="1.10.357.10">
    <property type="entry name" value="Tetracycline Repressor, domain 2"/>
    <property type="match status" value="1"/>
</dbReference>
<dbReference type="AlphaFoldDB" id="A0A8J3JV41"/>
<comment type="caution">
    <text evidence="5">The sequence shown here is derived from an EMBL/GenBank/DDBJ whole genome shotgun (WGS) entry which is preliminary data.</text>
</comment>
<dbReference type="SUPFAM" id="SSF48498">
    <property type="entry name" value="Tetracyclin repressor-like, C-terminal domain"/>
    <property type="match status" value="1"/>
</dbReference>
<evidence type="ECO:0000259" key="4">
    <source>
        <dbReference type="PROSITE" id="PS50977"/>
    </source>
</evidence>
<dbReference type="InterPro" id="IPR009057">
    <property type="entry name" value="Homeodomain-like_sf"/>
</dbReference>
<feature type="domain" description="HTH tetR-type" evidence="4">
    <location>
        <begin position="21"/>
        <end position="81"/>
    </location>
</feature>
<evidence type="ECO:0000256" key="2">
    <source>
        <dbReference type="PROSITE-ProRule" id="PRU00335"/>
    </source>
</evidence>
<gene>
    <name evidence="5" type="ORF">Cba03nite_50280</name>
</gene>
<dbReference type="PRINTS" id="PR00455">
    <property type="entry name" value="HTHTETR"/>
</dbReference>
<dbReference type="EMBL" id="BONF01000030">
    <property type="protein sequence ID" value="GIF83679.1"/>
    <property type="molecule type" value="Genomic_DNA"/>
</dbReference>
<dbReference type="PANTHER" id="PTHR30055:SF235">
    <property type="entry name" value="TRANSCRIPTIONAL REGULATORY PROTEIN"/>
    <property type="match status" value="1"/>
</dbReference>
<reference evidence="5 6" key="1">
    <citation type="submission" date="2021-01" db="EMBL/GenBank/DDBJ databases">
        <title>Whole genome shotgun sequence of Catellatospora bangladeshensis NBRC 107357.</title>
        <authorList>
            <person name="Komaki H."/>
            <person name="Tamura T."/>
        </authorList>
    </citation>
    <scope>NUCLEOTIDE SEQUENCE [LARGE SCALE GENOMIC DNA]</scope>
    <source>
        <strain evidence="5 6">NBRC 107357</strain>
    </source>
</reference>
<dbReference type="GO" id="GO:0000976">
    <property type="term" value="F:transcription cis-regulatory region binding"/>
    <property type="evidence" value="ECO:0007669"/>
    <property type="project" value="TreeGrafter"/>
</dbReference>
<protein>
    <submittedName>
        <fullName evidence="5">TetR family transcriptional regulator</fullName>
    </submittedName>
</protein>
<evidence type="ECO:0000313" key="6">
    <source>
        <dbReference type="Proteomes" id="UP000601223"/>
    </source>
</evidence>
<keyword evidence="1 2" id="KW-0238">DNA-binding</keyword>
<evidence type="ECO:0000256" key="1">
    <source>
        <dbReference type="ARBA" id="ARBA00023125"/>
    </source>
</evidence>
<dbReference type="RefSeq" id="WP_203750842.1">
    <property type="nucleotide sequence ID" value="NZ_BONF01000030.1"/>
</dbReference>